<feature type="domain" description="Antirepressor protein ant N-terminal" evidence="1">
    <location>
        <begin position="13"/>
        <end position="122"/>
    </location>
</feature>
<dbReference type="PRINTS" id="PR01994">
    <property type="entry name" value="ANTIREPRESSR"/>
</dbReference>
<accession>A0ABV5XA95</accession>
<protein>
    <submittedName>
        <fullName evidence="2">Phage antirepressor N-terminal domain-containing protein</fullName>
    </submittedName>
</protein>
<sequence>MPNTTATLVTIPVPTIDAPLTAAQIDGEIRVSIRHACDTVGLAYSKQLQKLKLKSWATVSFRDTVGADGKNREMAMIDRRTFTMWLATIDANRVSEQARPIVEAYQAEAADALDAYFNKGAAINPRADEHQINAQIFQARSQMELCQSAKGLIHPDHLEAKARVVLARGLGEGAELDPARAPLYCKDFLASKNASRSRISSIASQFGKKVKKAYIEATGNEPKKYPLTLPNGQTREVLAYTEADRPLLEQVWSEHFAPLTLV</sequence>
<proteinExistence type="predicted"/>
<comment type="caution">
    <text evidence="2">The sequence shown here is derived from an EMBL/GenBank/DDBJ whole genome shotgun (WGS) entry which is preliminary data.</text>
</comment>
<dbReference type="Pfam" id="PF10547">
    <property type="entry name" value="P22_AR_N"/>
    <property type="match status" value="1"/>
</dbReference>
<dbReference type="Proteomes" id="UP001589587">
    <property type="component" value="Unassembled WGS sequence"/>
</dbReference>
<keyword evidence="3" id="KW-1185">Reference proteome</keyword>
<organism evidence="2 3">
    <name type="scientific">Rhodococcus baikonurensis</name>
    <dbReference type="NCBI Taxonomy" id="172041"/>
    <lineage>
        <taxon>Bacteria</taxon>
        <taxon>Bacillati</taxon>
        <taxon>Actinomycetota</taxon>
        <taxon>Actinomycetes</taxon>
        <taxon>Mycobacteriales</taxon>
        <taxon>Nocardiaceae</taxon>
        <taxon>Rhodococcus</taxon>
        <taxon>Rhodococcus erythropolis group</taxon>
    </lineage>
</organism>
<evidence type="ECO:0000313" key="2">
    <source>
        <dbReference type="EMBL" id="MFB9778882.1"/>
    </source>
</evidence>
<dbReference type="EMBL" id="JBHMAS010000004">
    <property type="protein sequence ID" value="MFB9778882.1"/>
    <property type="molecule type" value="Genomic_DNA"/>
</dbReference>
<gene>
    <name evidence="2" type="ORF">ACFFQ6_04270</name>
</gene>
<evidence type="ECO:0000259" key="1">
    <source>
        <dbReference type="Pfam" id="PF10547"/>
    </source>
</evidence>
<evidence type="ECO:0000313" key="3">
    <source>
        <dbReference type="Proteomes" id="UP001589587"/>
    </source>
</evidence>
<reference evidence="2 3" key="1">
    <citation type="submission" date="2024-09" db="EMBL/GenBank/DDBJ databases">
        <authorList>
            <person name="Sun Q."/>
            <person name="Mori K."/>
        </authorList>
    </citation>
    <scope>NUCLEOTIDE SEQUENCE [LARGE SCALE GENOMIC DNA]</scope>
    <source>
        <strain evidence="2 3">JCM 11411</strain>
    </source>
</reference>
<dbReference type="RefSeq" id="WP_378373978.1">
    <property type="nucleotide sequence ID" value="NZ_JBHMAS010000004.1"/>
</dbReference>
<name>A0ABV5XA95_9NOCA</name>
<dbReference type="InterPro" id="IPR018875">
    <property type="entry name" value="Antirepressor_Ant_N"/>
</dbReference>